<proteinExistence type="predicted"/>
<organism evidence="2">
    <name type="scientific">Brassica campestris</name>
    <name type="common">Field mustard</name>
    <dbReference type="NCBI Taxonomy" id="3711"/>
    <lineage>
        <taxon>Eukaryota</taxon>
        <taxon>Viridiplantae</taxon>
        <taxon>Streptophyta</taxon>
        <taxon>Embryophyta</taxon>
        <taxon>Tracheophyta</taxon>
        <taxon>Spermatophyta</taxon>
        <taxon>Magnoliopsida</taxon>
        <taxon>eudicotyledons</taxon>
        <taxon>Gunneridae</taxon>
        <taxon>Pentapetalae</taxon>
        <taxon>rosids</taxon>
        <taxon>malvids</taxon>
        <taxon>Brassicales</taxon>
        <taxon>Brassicaceae</taxon>
        <taxon>Brassiceae</taxon>
        <taxon>Brassica</taxon>
    </lineage>
</organism>
<feature type="domain" description="Replication protein A 70 kDa DNA-binding subunit B/D first OB fold" evidence="1">
    <location>
        <begin position="10"/>
        <end position="124"/>
    </location>
</feature>
<evidence type="ECO:0000313" key="2">
    <source>
        <dbReference type="EMBL" id="VDD17869.1"/>
    </source>
</evidence>
<reference evidence="2" key="1">
    <citation type="submission" date="2018-11" db="EMBL/GenBank/DDBJ databases">
        <authorList>
            <consortium name="Genoscope - CEA"/>
            <person name="William W."/>
        </authorList>
    </citation>
    <scope>NUCLEOTIDE SEQUENCE</scope>
</reference>
<dbReference type="InterPro" id="IPR003871">
    <property type="entry name" value="RFA1B/D_OB_1st"/>
</dbReference>
<dbReference type="EMBL" id="LR031577">
    <property type="protein sequence ID" value="VDD17869.1"/>
    <property type="molecule type" value="Genomic_DNA"/>
</dbReference>
<dbReference type="SUPFAM" id="SSF50249">
    <property type="entry name" value="Nucleic acid-binding proteins"/>
    <property type="match status" value="1"/>
</dbReference>
<dbReference type="Gene3D" id="2.40.50.140">
    <property type="entry name" value="Nucleic acid-binding proteins"/>
    <property type="match status" value="1"/>
</dbReference>
<sequence length="185" mass="21280">MAMVTNSEITMLNNLKPYKTTWKVEVKVLHSWTQHSNYSGEDTFEFILEDRMVCFLFESICFLEFCGSEIHCTCKSAFLGRVKNLQVDQWKFLENFLVYPATGIYRPTRHLYKMSITANSIVTSSTLTTCEVRLVDQHTESSSEDVSASFSKRKERDGDLNDINSTSNKLCAMNINGEEKIRLVM</sequence>
<dbReference type="AlphaFoldDB" id="A0A3P6DFK1"/>
<dbReference type="CDD" id="cd04480">
    <property type="entry name" value="RPA1_DBD_A_like"/>
    <property type="match status" value="1"/>
</dbReference>
<protein>
    <recommendedName>
        <fullName evidence="1">Replication protein A 70 kDa DNA-binding subunit B/D first OB fold domain-containing protein</fullName>
    </recommendedName>
</protein>
<accession>A0A3P6DFK1</accession>
<evidence type="ECO:0000259" key="1">
    <source>
        <dbReference type="Pfam" id="PF02721"/>
    </source>
</evidence>
<name>A0A3P6DFK1_BRACM</name>
<dbReference type="Pfam" id="PF02721">
    <property type="entry name" value="DUF223"/>
    <property type="match status" value="1"/>
</dbReference>
<dbReference type="InterPro" id="IPR012340">
    <property type="entry name" value="NA-bd_OB-fold"/>
</dbReference>
<gene>
    <name evidence="2" type="ORF">BRAA10T43582Z</name>
</gene>